<dbReference type="STRING" id="446468.Ndas_5522"/>
<name>D7B9P3_NOCDD</name>
<keyword evidence="3" id="KW-1185">Reference proteome</keyword>
<protein>
    <recommendedName>
        <fullName evidence="4">ATP/GTP-binding protein</fullName>
    </recommendedName>
</protein>
<evidence type="ECO:0000313" key="3">
    <source>
        <dbReference type="Proteomes" id="UP000002219"/>
    </source>
</evidence>
<evidence type="ECO:0000256" key="1">
    <source>
        <dbReference type="SAM" id="MobiDB-lite"/>
    </source>
</evidence>
<feature type="region of interest" description="Disordered" evidence="1">
    <location>
        <begin position="1"/>
        <end position="46"/>
    </location>
</feature>
<dbReference type="InterPro" id="IPR027417">
    <property type="entry name" value="P-loop_NTPase"/>
</dbReference>
<dbReference type="RefSeq" id="WP_013156508.1">
    <property type="nucleotide sequence ID" value="NC_014211.1"/>
</dbReference>
<dbReference type="eggNOG" id="COG0433">
    <property type="taxonomic scope" value="Bacteria"/>
</dbReference>
<geneLocation type="plasmid" evidence="3">
    <name>pNDAS01</name>
</geneLocation>
<dbReference type="EMBL" id="CP002041">
    <property type="protein sequence ID" value="ADH70901.1"/>
    <property type="molecule type" value="Genomic_DNA"/>
</dbReference>
<sequence length="516" mass="56365">MAIIDRQSRREERRQQRAERRRLKQKRENQEQARRPDRSREGDREVVAPLLGWRHRGGGASPNIPNAVEYQATTAQACGLFPFVTSSKPPSVGTPIGRDLLSGEAVCLDPMAWLRAGLITNPGCFVLGQPGTGKSTFVKRLVTGAVAFGSQAIILGDTKPDYTDLIQHLGGQVIRIGRGLDRINPLDAGPLGAVMDRLSQVEREKLRWEVRSRRISLLMALCTLVREGRIGNAEEVVLGAAVDLLDERLAGRQPTVVDVLNVVEEGPDSLRSFARADSRDSYDKRVDDLVFTLRLLCTGSLAGVFDAETTRPLDMEAPGISVDISRVGAAGDKLLTAAMLCTWSYGFGMVDAAAVLSDLGLIRRRSYIGVMDELWRALRGAPGLVEFADSLTRLNRSKGMSSVMVTHSLNDLEALATEEDRAKARGFVDRSAITVLAGLPPRELASVNRITPMTAPEQGLVASWSSPDSWQPGARHPGRGKYLIKTGAERLGIPVQMTLTRDELVLYDTDQAIRGE</sequence>
<dbReference type="Proteomes" id="UP000002219">
    <property type="component" value="Chromosome 2"/>
</dbReference>
<reference evidence="2 3" key="1">
    <citation type="journal article" date="2010" name="Stand. Genomic Sci.">
        <title>Complete genome sequence of Nocardiopsis dassonvillei type strain (IMRU 509).</title>
        <authorList>
            <person name="Sun H."/>
            <person name="Lapidus A."/>
            <person name="Nolan M."/>
            <person name="Lucas S."/>
            <person name="Del Rio T.G."/>
            <person name="Tice H."/>
            <person name="Cheng J.F."/>
            <person name="Tapia R."/>
            <person name="Han C."/>
            <person name="Goodwin L."/>
            <person name="Pitluck S."/>
            <person name="Pagani I."/>
            <person name="Ivanova N."/>
            <person name="Mavromatis K."/>
            <person name="Mikhailova N."/>
            <person name="Pati A."/>
            <person name="Chen A."/>
            <person name="Palaniappan K."/>
            <person name="Land M."/>
            <person name="Hauser L."/>
            <person name="Chang Y.J."/>
            <person name="Jeffries C.D."/>
            <person name="Djao O.D."/>
            <person name="Rohde M."/>
            <person name="Sikorski J."/>
            <person name="Goker M."/>
            <person name="Woyke T."/>
            <person name="Bristow J."/>
            <person name="Eisen J.A."/>
            <person name="Markowitz V."/>
            <person name="Hugenholtz P."/>
            <person name="Kyrpides N.C."/>
            <person name="Klenk H.P."/>
        </authorList>
    </citation>
    <scope>NUCLEOTIDE SEQUENCE [LARGE SCALE GENOMIC DNA]</scope>
    <source>
        <strain evidence="3">ATCC 23218 / DSM 43111 / CIP 107115 / JCM 7437 / KCTC 9190 / NBRC 14626 / NCTC 10488 / NRRL B-5397 / IMRU 509</strain>
        <plasmid evidence="3">Chromosome 2</plasmid>
    </source>
</reference>
<evidence type="ECO:0008006" key="4">
    <source>
        <dbReference type="Google" id="ProtNLM"/>
    </source>
</evidence>
<proteinExistence type="predicted"/>
<organism evidence="2 3">
    <name type="scientific">Nocardiopsis dassonvillei (strain ATCC 23218 / DSM 43111 / CIP 107115 / JCM 7437 / KCTC 9190 / NBRC 14626 / NCTC 10488 / NRRL B-5397 / IMRU 509)</name>
    <name type="common">Actinomadura dassonvillei</name>
    <dbReference type="NCBI Taxonomy" id="446468"/>
    <lineage>
        <taxon>Bacteria</taxon>
        <taxon>Bacillati</taxon>
        <taxon>Actinomycetota</taxon>
        <taxon>Actinomycetes</taxon>
        <taxon>Streptosporangiales</taxon>
        <taxon>Nocardiopsidaceae</taxon>
        <taxon>Nocardiopsis</taxon>
    </lineage>
</organism>
<dbReference type="Gene3D" id="3.40.50.300">
    <property type="entry name" value="P-loop containing nucleotide triphosphate hydrolases"/>
    <property type="match status" value="2"/>
</dbReference>
<dbReference type="InterPro" id="IPR051162">
    <property type="entry name" value="T4SS_component"/>
</dbReference>
<dbReference type="KEGG" id="nda:Ndas_5522"/>
<gene>
    <name evidence="2" type="ordered locus">Ndas_5522</name>
</gene>
<feature type="compositionally biased region" description="Basic and acidic residues" evidence="1">
    <location>
        <begin position="1"/>
        <end position="18"/>
    </location>
</feature>
<dbReference type="GeneID" id="91487739"/>
<feature type="compositionally biased region" description="Basic and acidic residues" evidence="1">
    <location>
        <begin position="26"/>
        <end position="46"/>
    </location>
</feature>
<dbReference type="PANTHER" id="PTHR30121">
    <property type="entry name" value="UNCHARACTERIZED PROTEIN YJGR-RELATED"/>
    <property type="match status" value="1"/>
</dbReference>
<accession>D7B9P3</accession>
<evidence type="ECO:0000313" key="2">
    <source>
        <dbReference type="EMBL" id="ADH70901.1"/>
    </source>
</evidence>
<dbReference type="AlphaFoldDB" id="D7B9P3"/>
<dbReference type="SUPFAM" id="SSF52540">
    <property type="entry name" value="P-loop containing nucleoside triphosphate hydrolases"/>
    <property type="match status" value="1"/>
</dbReference>
<dbReference type="HOGENOM" id="CLU_019823_1_0_11"/>
<dbReference type="PANTHER" id="PTHR30121:SF6">
    <property type="entry name" value="SLR6007 PROTEIN"/>
    <property type="match status" value="1"/>
</dbReference>
<dbReference type="OrthoDB" id="9804380at2"/>